<proteinExistence type="predicted"/>
<dbReference type="Proteomes" id="UP000321580">
    <property type="component" value="Unassembled WGS sequence"/>
</dbReference>
<name>A0A5C6S129_9BACT</name>
<evidence type="ECO:0000313" key="2">
    <source>
        <dbReference type="EMBL" id="TXB68308.1"/>
    </source>
</evidence>
<reference evidence="2 3" key="1">
    <citation type="submission" date="2019-08" db="EMBL/GenBank/DDBJ databases">
        <title>Genome of Phaeodactylibacter luteus.</title>
        <authorList>
            <person name="Bowman J.P."/>
        </authorList>
    </citation>
    <scope>NUCLEOTIDE SEQUENCE [LARGE SCALE GENOMIC DNA]</scope>
    <source>
        <strain evidence="2 3">KCTC 42180</strain>
    </source>
</reference>
<organism evidence="2 3">
    <name type="scientific">Phaeodactylibacter luteus</name>
    <dbReference type="NCBI Taxonomy" id="1564516"/>
    <lineage>
        <taxon>Bacteria</taxon>
        <taxon>Pseudomonadati</taxon>
        <taxon>Bacteroidota</taxon>
        <taxon>Saprospiria</taxon>
        <taxon>Saprospirales</taxon>
        <taxon>Haliscomenobacteraceae</taxon>
        <taxon>Phaeodactylibacter</taxon>
    </lineage>
</organism>
<comment type="caution">
    <text evidence="2">The sequence shown here is derived from an EMBL/GenBank/DDBJ whole genome shotgun (WGS) entry which is preliminary data.</text>
</comment>
<protein>
    <submittedName>
        <fullName evidence="2">Uncharacterized protein</fullName>
    </submittedName>
</protein>
<dbReference type="AlphaFoldDB" id="A0A5C6S129"/>
<keyword evidence="1" id="KW-0732">Signal</keyword>
<accession>A0A5C6S129</accession>
<dbReference type="EMBL" id="VOOR01000004">
    <property type="protein sequence ID" value="TXB68308.1"/>
    <property type="molecule type" value="Genomic_DNA"/>
</dbReference>
<keyword evidence="3" id="KW-1185">Reference proteome</keyword>
<evidence type="ECO:0000313" key="3">
    <source>
        <dbReference type="Proteomes" id="UP000321580"/>
    </source>
</evidence>
<feature type="chain" id="PRO_5022714202" evidence="1">
    <location>
        <begin position="24"/>
        <end position="503"/>
    </location>
</feature>
<feature type="signal peptide" evidence="1">
    <location>
        <begin position="1"/>
        <end position="23"/>
    </location>
</feature>
<dbReference type="RefSeq" id="WP_147165888.1">
    <property type="nucleotide sequence ID" value="NZ_VOOR01000004.1"/>
</dbReference>
<evidence type="ECO:0000256" key="1">
    <source>
        <dbReference type="SAM" id="SignalP"/>
    </source>
</evidence>
<sequence length="503" mass="55980">MNWQKSILGLLVFLSFSAPMLNAQEGTLQLLDSPSFEAADGVEPAERVEVRRAAEQLLRKYGQFGTFLDADEEKVTLNASNAFKQLFKATARIFPDYLEFPADYQVDIYEYKNEVSRYMGEEGLKYNLSNAELMSIEKGGRYFNVLVRVQKEMLNYIDDEGGVAARPPGSAVYELELEMEVSMLDYSKAQIRDIRFNRGLGEGPVMPPADWESFTGLVLGGDLAPLPIAPETGWAIGSTSGRTTLETPVSFALGFTWMSNRLVNPTVASRKNLFLFASAYYRYWQLEQRLDNYRLAPFQVILGSGSGEETTYLRQVGPIQGSEKSTLQTVEFPIGLAYRVRATYGSTLFLQAGVVPGLVISSSSRFSGTGTFDGIVEAYNFRFLREGALLLDNDVLEPYRVGEGLTIEAAPELTLRPSLWLMASPALYLDINNQYPVVGLMAALDLRFNLLSYFDPKPAGEPVLRYDDDLPQPLLESANSQVPLHSLGIRVGVYLRLINSPNN</sequence>
<gene>
    <name evidence="2" type="ORF">FRY97_02710</name>
</gene>